<dbReference type="InterPro" id="IPR029044">
    <property type="entry name" value="Nucleotide-diphossugar_trans"/>
</dbReference>
<name>G5HRU1_9FIRM</name>
<dbReference type="eggNOG" id="COG1208">
    <property type="taxonomic scope" value="Bacteria"/>
</dbReference>
<dbReference type="InterPro" id="IPR011009">
    <property type="entry name" value="Kinase-like_dom_sf"/>
</dbReference>
<feature type="domain" description="MobA-like NTP transferase" evidence="1">
    <location>
        <begin position="7"/>
        <end position="109"/>
    </location>
</feature>
<gene>
    <name evidence="2" type="ORF">HMPREF9469_05303</name>
</gene>
<dbReference type="RefSeq" id="WP_007869482.1">
    <property type="nucleotide sequence ID" value="NZ_JH376430.1"/>
</dbReference>
<evidence type="ECO:0000313" key="3">
    <source>
        <dbReference type="Proteomes" id="UP000003763"/>
    </source>
</evidence>
<evidence type="ECO:0000313" key="2">
    <source>
        <dbReference type="EMBL" id="EHE95808.1"/>
    </source>
</evidence>
<dbReference type="GO" id="GO:0016779">
    <property type="term" value="F:nucleotidyltransferase activity"/>
    <property type="evidence" value="ECO:0007669"/>
    <property type="project" value="UniProtKB-ARBA"/>
</dbReference>
<evidence type="ECO:0000259" key="1">
    <source>
        <dbReference type="Pfam" id="PF12804"/>
    </source>
</evidence>
<dbReference type="SUPFAM" id="SSF56112">
    <property type="entry name" value="Protein kinase-like (PK-like)"/>
    <property type="match status" value="1"/>
</dbReference>
<proteinExistence type="predicted"/>
<dbReference type="Proteomes" id="UP000003763">
    <property type="component" value="Unassembled WGS sequence"/>
</dbReference>
<dbReference type="HOGENOM" id="CLU_028807_0_0_9"/>
<dbReference type="Pfam" id="PF12804">
    <property type="entry name" value="NTP_transf_3"/>
    <property type="match status" value="1"/>
</dbReference>
<dbReference type="SUPFAM" id="SSF53448">
    <property type="entry name" value="Nucleotide-diphospho-sugar transferases"/>
    <property type="match status" value="1"/>
</dbReference>
<dbReference type="EMBL" id="ADLJ01000049">
    <property type="protein sequence ID" value="EHE95808.1"/>
    <property type="molecule type" value="Genomic_DNA"/>
</dbReference>
<reference evidence="2 3" key="1">
    <citation type="submission" date="2011-08" db="EMBL/GenBank/DDBJ databases">
        <title>The Genome Sequence of Clostridium citroniae WAL-17108.</title>
        <authorList>
            <consortium name="The Broad Institute Genome Sequencing Platform"/>
            <person name="Earl A."/>
            <person name="Ward D."/>
            <person name="Feldgarden M."/>
            <person name="Gevers D."/>
            <person name="Finegold S.M."/>
            <person name="Summanen P.H."/>
            <person name="Molitoris D.R."/>
            <person name="Vaisanen M.L."/>
            <person name="Daigneault M."/>
            <person name="Allen-Vercoe E."/>
            <person name="Young S.K."/>
            <person name="Zeng Q."/>
            <person name="Gargeya S."/>
            <person name="Fitzgerald M."/>
            <person name="Haas B."/>
            <person name="Abouelleil A."/>
            <person name="Alvarado L."/>
            <person name="Arachchi H.M."/>
            <person name="Berlin A."/>
            <person name="Brown A."/>
            <person name="Chapman S.B."/>
            <person name="Chen Z."/>
            <person name="Dunbar C."/>
            <person name="Freedman E."/>
            <person name="Gearin G."/>
            <person name="Gellesch M."/>
            <person name="Goldberg J."/>
            <person name="Griggs A."/>
            <person name="Gujja S."/>
            <person name="Heiman D."/>
            <person name="Howarth C."/>
            <person name="Larson L."/>
            <person name="Lui A."/>
            <person name="MacDonald P.J.P."/>
            <person name="Montmayeur A."/>
            <person name="Murphy C."/>
            <person name="Neiman D."/>
            <person name="Pearson M."/>
            <person name="Priest M."/>
            <person name="Roberts A."/>
            <person name="Saif S."/>
            <person name="Shea T."/>
            <person name="Shenoy N."/>
            <person name="Sisk P."/>
            <person name="Stolte C."/>
            <person name="Sykes S."/>
            <person name="Wortman J."/>
            <person name="Nusbaum C."/>
            <person name="Birren B."/>
        </authorList>
    </citation>
    <scope>NUCLEOTIDE SEQUENCE [LARGE SCALE GENOMIC DNA]</scope>
    <source>
        <strain evidence="2 3">WAL-17108</strain>
    </source>
</reference>
<dbReference type="AlphaFoldDB" id="G5HRU1"/>
<sequence>MSIEYIVIQAGGKGTRLGNLTKNKPKGIVPVNNLPIIFHLFNKYPQKRFIIIGDYKHEVLDKYLESFGKVKFLTVKAEGVGTCAGISNALKYVPDKQPFMLIWSDLILGTDIDIDALDEGNYIGISKDFECRWSYKEDVFVEQHSFEHGVAGLFVFKSKSELKDVPYQGELVRWMGEKAKIFKEIGLYGTREVGTLVAIEQLGTNEYRCRPFNSMEVDGNILIKRPIDEQGRKLAIRETKWYKEVQKYEFSQIPKIFKYEPLTMEKIKGNNIFNTNLTIEEKRIVVDNLVHSLEKLHGLKGTSVDVFSIMEAYYHKTIKRLESVRDLIPFADQEYIRINKKNCRNPYFYKDEFRKKVKDLLCDVNKFVLIHGDCTFSNTMVDSDLNIVFLDPRGYFGFQELYGDEYYDWAKVYYSIEGDYDQFNNKKFNLTMTNNEVWLEIETNGWKDVGEYFISRISGCNPEKIKFLHAIIWLSLTTYAWEDYDSICGAFYKGTYLLEDVL</sequence>
<dbReference type="InterPro" id="IPR025877">
    <property type="entry name" value="MobA-like_NTP_Trfase"/>
</dbReference>
<comment type="caution">
    <text evidence="2">The sequence shown here is derived from an EMBL/GenBank/DDBJ whole genome shotgun (WGS) entry which is preliminary data.</text>
</comment>
<dbReference type="Gene3D" id="3.90.550.10">
    <property type="entry name" value="Spore Coat Polysaccharide Biosynthesis Protein SpsA, Chain A"/>
    <property type="match status" value="1"/>
</dbReference>
<dbReference type="PATRIC" id="fig|742733.3.peg.5438"/>
<organism evidence="2 3">
    <name type="scientific">[Clostridium] citroniae WAL-17108</name>
    <dbReference type="NCBI Taxonomy" id="742733"/>
    <lineage>
        <taxon>Bacteria</taxon>
        <taxon>Bacillati</taxon>
        <taxon>Bacillota</taxon>
        <taxon>Clostridia</taxon>
        <taxon>Lachnospirales</taxon>
        <taxon>Lachnospiraceae</taxon>
        <taxon>Enterocloster</taxon>
    </lineage>
</organism>
<accession>G5HRU1</accession>
<protein>
    <recommendedName>
        <fullName evidence="1">MobA-like NTP transferase domain-containing protein</fullName>
    </recommendedName>
</protein>